<dbReference type="Proteomes" id="UP001320420">
    <property type="component" value="Unassembled WGS sequence"/>
</dbReference>
<gene>
    <name evidence="1" type="ORF">SLS62_004628</name>
</gene>
<evidence type="ECO:0000313" key="1">
    <source>
        <dbReference type="EMBL" id="KAK7753338.1"/>
    </source>
</evidence>
<accession>A0AAN9V4I0</accession>
<keyword evidence="2" id="KW-1185">Reference proteome</keyword>
<dbReference type="AlphaFoldDB" id="A0AAN9V4I0"/>
<organism evidence="1 2">
    <name type="scientific">Diatrype stigma</name>
    <dbReference type="NCBI Taxonomy" id="117547"/>
    <lineage>
        <taxon>Eukaryota</taxon>
        <taxon>Fungi</taxon>
        <taxon>Dikarya</taxon>
        <taxon>Ascomycota</taxon>
        <taxon>Pezizomycotina</taxon>
        <taxon>Sordariomycetes</taxon>
        <taxon>Xylariomycetidae</taxon>
        <taxon>Xylariales</taxon>
        <taxon>Diatrypaceae</taxon>
        <taxon>Diatrype</taxon>
    </lineage>
</organism>
<reference evidence="1 2" key="1">
    <citation type="submission" date="2024-02" db="EMBL/GenBank/DDBJ databases">
        <title>De novo assembly and annotation of 12 fungi associated with fruit tree decline syndrome in Ontario, Canada.</title>
        <authorList>
            <person name="Sulman M."/>
            <person name="Ellouze W."/>
            <person name="Ilyukhin E."/>
        </authorList>
    </citation>
    <scope>NUCLEOTIDE SEQUENCE [LARGE SCALE GENOMIC DNA]</scope>
    <source>
        <strain evidence="1 2">M11/M66-122</strain>
    </source>
</reference>
<protein>
    <recommendedName>
        <fullName evidence="3">F-box domain-containing protein</fullName>
    </recommendedName>
</protein>
<name>A0AAN9V4I0_9PEZI</name>
<proteinExistence type="predicted"/>
<evidence type="ECO:0008006" key="3">
    <source>
        <dbReference type="Google" id="ProtNLM"/>
    </source>
</evidence>
<comment type="caution">
    <text evidence="1">The sequence shown here is derived from an EMBL/GenBank/DDBJ whole genome shotgun (WGS) entry which is preliminary data.</text>
</comment>
<evidence type="ECO:0000313" key="2">
    <source>
        <dbReference type="Proteomes" id="UP001320420"/>
    </source>
</evidence>
<sequence>MPPPKRRELMDLPNELLIHVLTFTLPTGFESFMLTCKHVYALGVSLIAAHNERKKRWSVIAIEDHREDLGNAMAFLYEIAIKDTLAPAYIKEVYFLSEQPPDRADTMTAYLNEENRAWWRDDSKVHQMRGLVTTSWYLHTSGVDVEDWADKMFQSKHSQSSYPRDTRLRALNQGQVTLPENETS</sequence>
<dbReference type="EMBL" id="JAKJXP020000029">
    <property type="protein sequence ID" value="KAK7753338.1"/>
    <property type="molecule type" value="Genomic_DNA"/>
</dbReference>